<dbReference type="AlphaFoldDB" id="A0A816S3D1"/>
<protein>
    <submittedName>
        <fullName evidence="1">(rape) hypothetical protein</fullName>
    </submittedName>
</protein>
<dbReference type="Proteomes" id="UP001295469">
    <property type="component" value="Chromosome C01"/>
</dbReference>
<evidence type="ECO:0000313" key="1">
    <source>
        <dbReference type="EMBL" id="CAF2077072.1"/>
    </source>
</evidence>
<accession>A0A816S3D1</accession>
<sequence>MVPVYPSQSTGLELGICFALQATHGSSAVEYVLRSRLQATKKLHQPLHTGSRQAPS</sequence>
<proteinExistence type="predicted"/>
<reference evidence="1" key="1">
    <citation type="submission" date="2021-01" db="EMBL/GenBank/DDBJ databases">
        <authorList>
            <consortium name="Genoscope - CEA"/>
            <person name="William W."/>
        </authorList>
    </citation>
    <scope>NUCLEOTIDE SEQUENCE</scope>
</reference>
<gene>
    <name evidence="1" type="ORF">DARMORV10_C01P42500.1</name>
</gene>
<organism evidence="1">
    <name type="scientific">Brassica napus</name>
    <name type="common">Rape</name>
    <dbReference type="NCBI Taxonomy" id="3708"/>
    <lineage>
        <taxon>Eukaryota</taxon>
        <taxon>Viridiplantae</taxon>
        <taxon>Streptophyta</taxon>
        <taxon>Embryophyta</taxon>
        <taxon>Tracheophyta</taxon>
        <taxon>Spermatophyta</taxon>
        <taxon>Magnoliopsida</taxon>
        <taxon>eudicotyledons</taxon>
        <taxon>Gunneridae</taxon>
        <taxon>Pentapetalae</taxon>
        <taxon>rosids</taxon>
        <taxon>malvids</taxon>
        <taxon>Brassicales</taxon>
        <taxon>Brassicaceae</taxon>
        <taxon>Brassiceae</taxon>
        <taxon>Brassica</taxon>
    </lineage>
</organism>
<name>A0A816S3D1_BRANA</name>
<dbReference type="EMBL" id="HG994365">
    <property type="protein sequence ID" value="CAF2077072.1"/>
    <property type="molecule type" value="Genomic_DNA"/>
</dbReference>